<feature type="chain" id="PRO_5006443991" description="Lipoprotein" evidence="1">
    <location>
        <begin position="27"/>
        <end position="326"/>
    </location>
</feature>
<evidence type="ECO:0000256" key="1">
    <source>
        <dbReference type="SAM" id="SignalP"/>
    </source>
</evidence>
<evidence type="ECO:0008006" key="4">
    <source>
        <dbReference type="Google" id="ProtNLM"/>
    </source>
</evidence>
<dbReference type="OrthoDB" id="1438074at2"/>
<comment type="caution">
    <text evidence="2">The sequence shown here is derived from an EMBL/GenBank/DDBJ whole genome shotgun (WGS) entry which is preliminary data.</text>
</comment>
<organism evidence="2 3">
    <name type="scientific">Bradyrhizobium lablabi</name>
    <dbReference type="NCBI Taxonomy" id="722472"/>
    <lineage>
        <taxon>Bacteria</taxon>
        <taxon>Pseudomonadati</taxon>
        <taxon>Pseudomonadota</taxon>
        <taxon>Alphaproteobacteria</taxon>
        <taxon>Hyphomicrobiales</taxon>
        <taxon>Nitrobacteraceae</taxon>
        <taxon>Bradyrhizobium</taxon>
    </lineage>
</organism>
<dbReference type="RefSeq" id="WP_057861763.1">
    <property type="nucleotide sequence ID" value="NZ_LLYB01000109.1"/>
</dbReference>
<accession>A0A0R3ME25</accession>
<dbReference type="EMBL" id="LLYB01000109">
    <property type="protein sequence ID" value="KRR18257.1"/>
    <property type="molecule type" value="Genomic_DNA"/>
</dbReference>
<gene>
    <name evidence="2" type="ORF">CQ14_25415</name>
</gene>
<dbReference type="AlphaFoldDB" id="A0A0R3ME25"/>
<protein>
    <recommendedName>
        <fullName evidence="4">Lipoprotein</fullName>
    </recommendedName>
</protein>
<keyword evidence="1" id="KW-0732">Signal</keyword>
<proteinExistence type="predicted"/>
<evidence type="ECO:0000313" key="3">
    <source>
        <dbReference type="Proteomes" id="UP000051660"/>
    </source>
</evidence>
<feature type="signal peptide" evidence="1">
    <location>
        <begin position="1"/>
        <end position="26"/>
    </location>
</feature>
<reference evidence="2 3" key="1">
    <citation type="submission" date="2014-03" db="EMBL/GenBank/DDBJ databases">
        <title>Bradyrhizobium valentinum sp. nov., isolated from effective nodules of Lupinus mariae-josephae, a lupine endemic of basic-lime soils in Eastern Spain.</title>
        <authorList>
            <person name="Duran D."/>
            <person name="Rey L."/>
            <person name="Navarro A."/>
            <person name="Busquets A."/>
            <person name="Imperial J."/>
            <person name="Ruiz-Argueso T."/>
        </authorList>
    </citation>
    <scope>NUCLEOTIDE SEQUENCE [LARGE SCALE GENOMIC DNA]</scope>
    <source>
        <strain evidence="2 3">CCBAU 23086</strain>
    </source>
</reference>
<name>A0A0R3ME25_9BRAD</name>
<dbReference type="Proteomes" id="UP000051660">
    <property type="component" value="Unassembled WGS sequence"/>
</dbReference>
<evidence type="ECO:0000313" key="2">
    <source>
        <dbReference type="EMBL" id="KRR18257.1"/>
    </source>
</evidence>
<sequence>MNKAPSAVLRLLVPLCLAATISNVSAAPPSKSAEDRYIAARDAAIDKISAIYDAGNADDAARKAEDAASADLGAQMRAILNESAREGFGPARLHIDTFAKGDEGFGMLDGLRFDALLGKNGEKAGQDGTDGKYVEPKAHIIVATQTLFERWLRAHKDWWDKGARNVPQQIGAALKDESFYTQAVSSGSAVVNFNSLPIVKPAGTSFAYAILAGRTQSEIPDAADHVFVSAIAGGKIYVAYGSISPEVTVPACITVRTGYNQKAEQADDDLRAGKIDRKAYDRLGNLRQKGEDAYKSCFAERAPKQAAFAEATRQAEKLLSAALNAR</sequence>